<gene>
    <name evidence="5" type="ORF">Sste5346_003959</name>
</gene>
<evidence type="ECO:0000256" key="3">
    <source>
        <dbReference type="ARBA" id="ARBA00023235"/>
    </source>
</evidence>
<comment type="pathway">
    <text evidence="4">Carbohydrate biosynthesis; gluconeogenesis.</text>
</comment>
<comment type="caution">
    <text evidence="5">The sequence shown here is derived from an EMBL/GenBank/DDBJ whole genome shotgun (WGS) entry which is preliminary data.</text>
</comment>
<reference evidence="5 6" key="1">
    <citation type="journal article" date="2024" name="IMA Fungus">
        <title>IMA Genome - F19 : A genome assembly and annotation guide to empower mycologists, including annotated draft genome sequences of Ceratocystis pirilliformis, Diaporthe australafricana, Fusarium ophioides, Paecilomyces lecythidis, and Sporothrix stenoceras.</title>
        <authorList>
            <person name="Aylward J."/>
            <person name="Wilson A.M."/>
            <person name="Visagie C.M."/>
            <person name="Spraker J."/>
            <person name="Barnes I."/>
            <person name="Buitendag C."/>
            <person name="Ceriani C."/>
            <person name="Del Mar Angel L."/>
            <person name="du Plessis D."/>
            <person name="Fuchs T."/>
            <person name="Gasser K."/>
            <person name="Kramer D."/>
            <person name="Li W."/>
            <person name="Munsamy K."/>
            <person name="Piso A."/>
            <person name="Price J.L."/>
            <person name="Sonnekus B."/>
            <person name="Thomas C."/>
            <person name="van der Nest A."/>
            <person name="van Dijk A."/>
            <person name="van Heerden A."/>
            <person name="van Vuuren N."/>
            <person name="Yilmaz N."/>
            <person name="Duong T.A."/>
            <person name="van der Merwe N.A."/>
            <person name="Wingfield M.J."/>
            <person name="Wingfield B.D."/>
        </authorList>
    </citation>
    <scope>NUCLEOTIDE SEQUENCE [LARGE SCALE GENOMIC DNA]</scope>
    <source>
        <strain evidence="5 6">CMW 5346</strain>
    </source>
</reference>
<comment type="subunit">
    <text evidence="2">Homodimer.</text>
</comment>
<dbReference type="Gene3D" id="3.20.20.70">
    <property type="entry name" value="Aldolase class I"/>
    <property type="match status" value="1"/>
</dbReference>
<dbReference type="PROSITE" id="PS51440">
    <property type="entry name" value="TIM_2"/>
    <property type="match status" value="1"/>
</dbReference>
<dbReference type="EC" id="5.3.1.1" evidence="4"/>
<dbReference type="PANTHER" id="PTHR21139">
    <property type="entry name" value="TRIOSEPHOSPHATE ISOMERASE"/>
    <property type="match status" value="1"/>
</dbReference>
<dbReference type="CDD" id="cd00311">
    <property type="entry name" value="TIM"/>
    <property type="match status" value="1"/>
</dbReference>
<accession>A0ABR3ZAH8</accession>
<organism evidence="5 6">
    <name type="scientific">Sporothrix stenoceras</name>
    <dbReference type="NCBI Taxonomy" id="5173"/>
    <lineage>
        <taxon>Eukaryota</taxon>
        <taxon>Fungi</taxon>
        <taxon>Dikarya</taxon>
        <taxon>Ascomycota</taxon>
        <taxon>Pezizomycotina</taxon>
        <taxon>Sordariomycetes</taxon>
        <taxon>Sordariomycetidae</taxon>
        <taxon>Ophiostomatales</taxon>
        <taxon>Ophiostomataceae</taxon>
        <taxon>Sporothrix</taxon>
    </lineage>
</organism>
<evidence type="ECO:0000256" key="4">
    <source>
        <dbReference type="RuleBase" id="RU363013"/>
    </source>
</evidence>
<dbReference type="InterPro" id="IPR035990">
    <property type="entry name" value="TIM_sf"/>
</dbReference>
<keyword evidence="6" id="KW-1185">Reference proteome</keyword>
<sequence length="276" mass="28792">MAPASDKRRPILGVSTKMYFTLSKTRSYVDELLTLLAADDNKSITDKIDLFVCPDTLSLPSVVEQVHSAGLPLLPGAQDCADTDYGAFTGFTSPAVLADVGARLVEVGHAERRRLLGETDATTAAKAKAAVKNGLIPLVCVGEIAAPESDATEEEGFRGAAAAAASTVIAQIAPVLESVPDDAEVLLAYEPVWAIGAAQPASAAYVRAVVSCIRDKSPAIQRRGAARTRILYGGSAGPGLFEQLGGAVDGLFLGRFGHDPKQFLKTAHEVAGTSSW</sequence>
<proteinExistence type="inferred from homology"/>
<name>A0ABR3ZAH8_9PEZI</name>
<protein>
    <recommendedName>
        <fullName evidence="4">Triosephosphate isomerase</fullName>
        <ecNumber evidence="4">5.3.1.1</ecNumber>
    </recommendedName>
</protein>
<dbReference type="InterPro" id="IPR000652">
    <property type="entry name" value="Triosephosphate_isomerase"/>
</dbReference>
<dbReference type="Proteomes" id="UP001583186">
    <property type="component" value="Unassembled WGS sequence"/>
</dbReference>
<evidence type="ECO:0000313" key="6">
    <source>
        <dbReference type="Proteomes" id="UP001583186"/>
    </source>
</evidence>
<comment type="pathway">
    <text evidence="4">Carbohydrate degradation; glycolysis; D-glyceraldehyde 3-phosphate from glycerone phosphate: step 1/1.</text>
</comment>
<evidence type="ECO:0000256" key="2">
    <source>
        <dbReference type="ARBA" id="ARBA00011738"/>
    </source>
</evidence>
<keyword evidence="4" id="KW-0324">Glycolysis</keyword>
<comment type="similarity">
    <text evidence="1 4">Belongs to the triosephosphate isomerase family.</text>
</comment>
<keyword evidence="3 4" id="KW-0413">Isomerase</keyword>
<dbReference type="InterPro" id="IPR013785">
    <property type="entry name" value="Aldolase_TIM"/>
</dbReference>
<dbReference type="PANTHER" id="PTHR21139:SF2">
    <property type="entry name" value="TRIOSEPHOSPHATE ISOMERASE"/>
    <property type="match status" value="1"/>
</dbReference>
<dbReference type="EMBL" id="JAWCUI010000018">
    <property type="protein sequence ID" value="KAL1897651.1"/>
    <property type="molecule type" value="Genomic_DNA"/>
</dbReference>
<evidence type="ECO:0000313" key="5">
    <source>
        <dbReference type="EMBL" id="KAL1897651.1"/>
    </source>
</evidence>
<comment type="catalytic activity">
    <reaction evidence="4">
        <text>D-glyceraldehyde 3-phosphate = dihydroxyacetone phosphate</text>
        <dbReference type="Rhea" id="RHEA:18585"/>
        <dbReference type="ChEBI" id="CHEBI:57642"/>
        <dbReference type="ChEBI" id="CHEBI:59776"/>
        <dbReference type="EC" id="5.3.1.1"/>
    </reaction>
</comment>
<evidence type="ECO:0000256" key="1">
    <source>
        <dbReference type="ARBA" id="ARBA00007422"/>
    </source>
</evidence>
<keyword evidence="4" id="KW-0312">Gluconeogenesis</keyword>
<dbReference type="Pfam" id="PF00121">
    <property type="entry name" value="TIM"/>
    <property type="match status" value="1"/>
</dbReference>
<dbReference type="SUPFAM" id="SSF51351">
    <property type="entry name" value="Triosephosphate isomerase (TIM)"/>
    <property type="match status" value="1"/>
</dbReference>